<sequence length="351" mass="39755">MLFHFYKHIVSRFTRTNPSNIALLVTEHCNARCVMCNIWKDGFSAGVELSIDNYDELLSNRLFKDVVNVMISGGEALLRKDIEQIISCILTRLPRLKRITIATNGLNTDLINKKMLKIASIVNDFNGNILLISQISFDALTEVHDQIRAPGASIKVKNTIDKLVDLRNKYSFYKISAGCVIQPMNVDEAEGVFDYLKLKNIESIFTVICFDDHYYGNSEIEELYFKDDKKNKLKEVLKKIEHKEKNIGKKFLYSQFRSMLDGGTNNRGCPALSDTITINSTGDVIPCLNSGGQKYGNILSENVRDIWFSADTRITSRAIINERCAECMFACGVGYFNALKFAIRTIGGRFF</sequence>
<dbReference type="Proteomes" id="UP000784128">
    <property type="component" value="Unassembled WGS sequence"/>
</dbReference>
<reference evidence="7 8" key="1">
    <citation type="submission" date="2021-05" db="EMBL/GenBank/DDBJ databases">
        <title>The draft genome of Geobacter chapellei DSM 13688.</title>
        <authorList>
            <person name="Xu Z."/>
            <person name="Masuda Y."/>
            <person name="Itoh H."/>
            <person name="Senoo K."/>
        </authorList>
    </citation>
    <scope>NUCLEOTIDE SEQUENCE [LARGE SCALE GENOMIC DNA]</scope>
    <source>
        <strain evidence="7 8">DSM 13688</strain>
    </source>
</reference>
<evidence type="ECO:0000256" key="5">
    <source>
        <dbReference type="ARBA" id="ARBA00023014"/>
    </source>
</evidence>
<dbReference type="PROSITE" id="PS51918">
    <property type="entry name" value="RADICAL_SAM"/>
    <property type="match status" value="1"/>
</dbReference>
<keyword evidence="2" id="KW-0949">S-adenosyl-L-methionine</keyword>
<dbReference type="PANTHER" id="PTHR11228:SF34">
    <property type="entry name" value="TUNGSTEN-CONTAINING ALDEHYDE FERREDOXIN OXIDOREDUCTASE COFACTOR MODIFYING PROTEIN"/>
    <property type="match status" value="1"/>
</dbReference>
<keyword evidence="8" id="KW-1185">Reference proteome</keyword>
<keyword evidence="5" id="KW-0411">Iron-sulfur</keyword>
<evidence type="ECO:0000256" key="3">
    <source>
        <dbReference type="ARBA" id="ARBA00022723"/>
    </source>
</evidence>
<dbReference type="InterPro" id="IPR050377">
    <property type="entry name" value="Radical_SAM_PqqE_MftC-like"/>
</dbReference>
<keyword evidence="4" id="KW-0408">Iron</keyword>
<gene>
    <name evidence="7" type="ORF">KJB30_12290</name>
</gene>
<keyword evidence="3" id="KW-0479">Metal-binding</keyword>
<dbReference type="SFLD" id="SFLDS00029">
    <property type="entry name" value="Radical_SAM"/>
    <property type="match status" value="1"/>
</dbReference>
<dbReference type="CDD" id="cd21109">
    <property type="entry name" value="SPASM"/>
    <property type="match status" value="1"/>
</dbReference>
<protein>
    <submittedName>
        <fullName evidence="7">Radical SAM protein</fullName>
    </submittedName>
</protein>
<dbReference type="Pfam" id="PF04055">
    <property type="entry name" value="Radical_SAM"/>
    <property type="match status" value="1"/>
</dbReference>
<dbReference type="Gene3D" id="3.20.20.70">
    <property type="entry name" value="Aldolase class I"/>
    <property type="match status" value="1"/>
</dbReference>
<dbReference type="InterPro" id="IPR023885">
    <property type="entry name" value="4Fe4S-binding_SPASM_dom"/>
</dbReference>
<proteinExistence type="predicted"/>
<dbReference type="SUPFAM" id="SSF102114">
    <property type="entry name" value="Radical SAM enzymes"/>
    <property type="match status" value="1"/>
</dbReference>
<feature type="domain" description="Radical SAM core" evidence="6">
    <location>
        <begin position="15"/>
        <end position="243"/>
    </location>
</feature>
<evidence type="ECO:0000313" key="7">
    <source>
        <dbReference type="EMBL" id="MBT1072570.1"/>
    </source>
</evidence>
<evidence type="ECO:0000256" key="2">
    <source>
        <dbReference type="ARBA" id="ARBA00022691"/>
    </source>
</evidence>
<dbReference type="EMBL" id="JAHDYS010000011">
    <property type="protein sequence ID" value="MBT1072570.1"/>
    <property type="molecule type" value="Genomic_DNA"/>
</dbReference>
<dbReference type="RefSeq" id="WP_214299705.1">
    <property type="nucleotide sequence ID" value="NZ_JAHDYS010000011.1"/>
</dbReference>
<dbReference type="Pfam" id="PF13186">
    <property type="entry name" value="SPASM"/>
    <property type="match status" value="1"/>
</dbReference>
<evidence type="ECO:0000256" key="4">
    <source>
        <dbReference type="ARBA" id="ARBA00023004"/>
    </source>
</evidence>
<dbReference type="SFLD" id="SFLDG01067">
    <property type="entry name" value="SPASM/twitch_domain_containing"/>
    <property type="match status" value="1"/>
</dbReference>
<organism evidence="7 8">
    <name type="scientific">Pelotalea chapellei</name>
    <dbReference type="NCBI Taxonomy" id="44671"/>
    <lineage>
        <taxon>Bacteria</taxon>
        <taxon>Pseudomonadati</taxon>
        <taxon>Thermodesulfobacteriota</taxon>
        <taxon>Desulfuromonadia</taxon>
        <taxon>Geobacterales</taxon>
        <taxon>Geobacteraceae</taxon>
        <taxon>Pelotalea</taxon>
    </lineage>
</organism>
<evidence type="ECO:0000313" key="8">
    <source>
        <dbReference type="Proteomes" id="UP000784128"/>
    </source>
</evidence>
<dbReference type="PANTHER" id="PTHR11228">
    <property type="entry name" value="RADICAL SAM DOMAIN PROTEIN"/>
    <property type="match status" value="1"/>
</dbReference>
<comment type="caution">
    <text evidence="7">The sequence shown here is derived from an EMBL/GenBank/DDBJ whole genome shotgun (WGS) entry which is preliminary data.</text>
</comment>
<dbReference type="InterPro" id="IPR013785">
    <property type="entry name" value="Aldolase_TIM"/>
</dbReference>
<evidence type="ECO:0000256" key="1">
    <source>
        <dbReference type="ARBA" id="ARBA00001966"/>
    </source>
</evidence>
<evidence type="ECO:0000259" key="6">
    <source>
        <dbReference type="PROSITE" id="PS51918"/>
    </source>
</evidence>
<name>A0ABS5UA95_9BACT</name>
<accession>A0ABS5UA95</accession>
<comment type="cofactor">
    <cofactor evidence="1">
        <name>[4Fe-4S] cluster</name>
        <dbReference type="ChEBI" id="CHEBI:49883"/>
    </cofactor>
</comment>
<dbReference type="InterPro" id="IPR007197">
    <property type="entry name" value="rSAM"/>
</dbReference>
<dbReference type="CDD" id="cd01335">
    <property type="entry name" value="Radical_SAM"/>
    <property type="match status" value="1"/>
</dbReference>
<dbReference type="InterPro" id="IPR058240">
    <property type="entry name" value="rSAM_sf"/>
</dbReference>